<evidence type="ECO:0000256" key="3">
    <source>
        <dbReference type="ARBA" id="ARBA00023274"/>
    </source>
</evidence>
<evidence type="ECO:0000313" key="5">
    <source>
        <dbReference type="EMBL" id="KAE8722619.1"/>
    </source>
</evidence>
<proteinExistence type="inferred from homology"/>
<dbReference type="Proteomes" id="UP000436088">
    <property type="component" value="Unassembled WGS sequence"/>
</dbReference>
<dbReference type="InterPro" id="IPR036227">
    <property type="entry name" value="Ribosomal_uL15/eL18_sf"/>
</dbReference>
<keyword evidence="3" id="KW-0687">Ribonucleoprotein</keyword>
<accession>A0A6A3C6E9</accession>
<dbReference type="PANTHER" id="PTHR11721">
    <property type="entry name" value="60S RIBOSOMAL PROTEIN L27A"/>
    <property type="match status" value="1"/>
</dbReference>
<evidence type="ECO:0000259" key="4">
    <source>
        <dbReference type="Pfam" id="PF00828"/>
    </source>
</evidence>
<evidence type="ECO:0000256" key="2">
    <source>
        <dbReference type="ARBA" id="ARBA00022980"/>
    </source>
</evidence>
<evidence type="ECO:0000313" key="6">
    <source>
        <dbReference type="Proteomes" id="UP000436088"/>
    </source>
</evidence>
<comment type="caution">
    <text evidence="5">The sequence shown here is derived from an EMBL/GenBank/DDBJ whole genome shotgun (WGS) entry which is preliminary data.</text>
</comment>
<gene>
    <name evidence="5" type="ORF">F3Y22_tig00013808pilonHSYRG00009</name>
</gene>
<keyword evidence="6" id="KW-1185">Reference proteome</keyword>
<comment type="similarity">
    <text evidence="1">Belongs to the universal ribosomal protein uL15 family.</text>
</comment>
<keyword evidence="2 5" id="KW-0689">Ribosomal protein</keyword>
<dbReference type="AlphaFoldDB" id="A0A6A3C6E9"/>
<organism evidence="5 6">
    <name type="scientific">Hibiscus syriacus</name>
    <name type="common">Rose of Sharon</name>
    <dbReference type="NCBI Taxonomy" id="106335"/>
    <lineage>
        <taxon>Eukaryota</taxon>
        <taxon>Viridiplantae</taxon>
        <taxon>Streptophyta</taxon>
        <taxon>Embryophyta</taxon>
        <taxon>Tracheophyta</taxon>
        <taxon>Spermatophyta</taxon>
        <taxon>Magnoliopsida</taxon>
        <taxon>eudicotyledons</taxon>
        <taxon>Gunneridae</taxon>
        <taxon>Pentapetalae</taxon>
        <taxon>rosids</taxon>
        <taxon>malvids</taxon>
        <taxon>Malvales</taxon>
        <taxon>Malvaceae</taxon>
        <taxon>Malvoideae</taxon>
        <taxon>Hibiscus</taxon>
    </lineage>
</organism>
<dbReference type="InterPro" id="IPR021131">
    <property type="entry name" value="Ribosomal_uL15/eL18"/>
</dbReference>
<sequence>MGLSASTWEVEETLEVVCRDGLGCMHHHRILFDNFHKLRNKFYCPIINIDKRRRQGVLPENQPILVKAKLVSKTTEEKIKEAGGAVVLTA</sequence>
<name>A0A6A3C6E9_HIBSY</name>
<evidence type="ECO:0000256" key="1">
    <source>
        <dbReference type="ARBA" id="ARBA00007320"/>
    </source>
</evidence>
<reference evidence="5" key="1">
    <citation type="submission" date="2019-09" db="EMBL/GenBank/DDBJ databases">
        <title>Draft genome information of white flower Hibiscus syriacus.</title>
        <authorList>
            <person name="Kim Y.-M."/>
        </authorList>
    </citation>
    <scope>NUCLEOTIDE SEQUENCE [LARGE SCALE GENOMIC DNA]</scope>
    <source>
        <strain evidence="5">YM2019G1</strain>
    </source>
</reference>
<protein>
    <submittedName>
        <fullName evidence="5">60S ribosomal protein L27a-1</fullName>
    </submittedName>
</protein>
<feature type="domain" description="Large ribosomal subunit protein uL15/eL18" evidence="4">
    <location>
        <begin position="62"/>
        <end position="87"/>
    </location>
</feature>
<dbReference type="PANTHER" id="PTHR11721:SF3">
    <property type="entry name" value="LARGE RIBOSOMAL SUBUNIT PROTEIN UL15"/>
    <property type="match status" value="1"/>
</dbReference>
<dbReference type="Pfam" id="PF00828">
    <property type="entry name" value="Ribosomal_L27A"/>
    <property type="match status" value="1"/>
</dbReference>
<dbReference type="GO" id="GO:0003729">
    <property type="term" value="F:mRNA binding"/>
    <property type="evidence" value="ECO:0007669"/>
    <property type="project" value="UniProtKB-ARBA"/>
</dbReference>
<dbReference type="EMBL" id="VEPZ02000559">
    <property type="protein sequence ID" value="KAE8722619.1"/>
    <property type="molecule type" value="Genomic_DNA"/>
</dbReference>
<dbReference type="GO" id="GO:0003735">
    <property type="term" value="F:structural constituent of ribosome"/>
    <property type="evidence" value="ECO:0007669"/>
    <property type="project" value="TreeGrafter"/>
</dbReference>
<dbReference type="GO" id="GO:0022625">
    <property type="term" value="C:cytosolic large ribosomal subunit"/>
    <property type="evidence" value="ECO:0007669"/>
    <property type="project" value="TreeGrafter"/>
</dbReference>
<dbReference type="Gene3D" id="3.100.10.10">
    <property type="match status" value="1"/>
</dbReference>
<dbReference type="SUPFAM" id="SSF52080">
    <property type="entry name" value="Ribosomal proteins L15p and L18e"/>
    <property type="match status" value="1"/>
</dbReference>